<reference evidence="1" key="2">
    <citation type="submission" date="2024-10" db="UniProtKB">
        <authorList>
            <consortium name="EnsemblProtists"/>
        </authorList>
    </citation>
    <scope>IDENTIFICATION</scope>
</reference>
<dbReference type="InterPro" id="IPR042099">
    <property type="entry name" value="ANL_N_sf"/>
</dbReference>
<dbReference type="Proteomes" id="UP000013827">
    <property type="component" value="Unassembled WGS sequence"/>
</dbReference>
<dbReference type="AlphaFoldDB" id="A0A0D3IER1"/>
<evidence type="ECO:0000313" key="2">
    <source>
        <dbReference type="Proteomes" id="UP000013827"/>
    </source>
</evidence>
<organism evidence="1 2">
    <name type="scientific">Emiliania huxleyi (strain CCMP1516)</name>
    <dbReference type="NCBI Taxonomy" id="280463"/>
    <lineage>
        <taxon>Eukaryota</taxon>
        <taxon>Haptista</taxon>
        <taxon>Haptophyta</taxon>
        <taxon>Prymnesiophyceae</taxon>
        <taxon>Isochrysidales</taxon>
        <taxon>Noelaerhabdaceae</taxon>
        <taxon>Emiliania</taxon>
    </lineage>
</organism>
<dbReference type="SUPFAM" id="SSF56801">
    <property type="entry name" value="Acetyl-CoA synthetase-like"/>
    <property type="match status" value="1"/>
</dbReference>
<evidence type="ECO:0000313" key="1">
    <source>
        <dbReference type="EnsemblProtists" id="EOD09746"/>
    </source>
</evidence>
<evidence type="ECO:0008006" key="3">
    <source>
        <dbReference type="Google" id="ProtNLM"/>
    </source>
</evidence>
<dbReference type="EnsemblProtists" id="EOD09746">
    <property type="protein sequence ID" value="EOD09746"/>
    <property type="gene ID" value="EMIHUDRAFT_216296"/>
</dbReference>
<dbReference type="HOGENOM" id="CLU_2140006_0_0_1"/>
<reference evidence="2" key="1">
    <citation type="journal article" date="2013" name="Nature">
        <title>Pan genome of the phytoplankton Emiliania underpins its global distribution.</title>
        <authorList>
            <person name="Read B.A."/>
            <person name="Kegel J."/>
            <person name="Klute M.J."/>
            <person name="Kuo A."/>
            <person name="Lefebvre S.C."/>
            <person name="Maumus F."/>
            <person name="Mayer C."/>
            <person name="Miller J."/>
            <person name="Monier A."/>
            <person name="Salamov A."/>
            <person name="Young J."/>
            <person name="Aguilar M."/>
            <person name="Claverie J.M."/>
            <person name="Frickenhaus S."/>
            <person name="Gonzalez K."/>
            <person name="Herman E.K."/>
            <person name="Lin Y.C."/>
            <person name="Napier J."/>
            <person name="Ogata H."/>
            <person name="Sarno A.F."/>
            <person name="Shmutz J."/>
            <person name="Schroeder D."/>
            <person name="de Vargas C."/>
            <person name="Verret F."/>
            <person name="von Dassow P."/>
            <person name="Valentin K."/>
            <person name="Van de Peer Y."/>
            <person name="Wheeler G."/>
            <person name="Dacks J.B."/>
            <person name="Delwiche C.F."/>
            <person name="Dyhrman S.T."/>
            <person name="Glockner G."/>
            <person name="John U."/>
            <person name="Richards T."/>
            <person name="Worden A.Z."/>
            <person name="Zhang X."/>
            <person name="Grigoriev I.V."/>
            <person name="Allen A.E."/>
            <person name="Bidle K."/>
            <person name="Borodovsky M."/>
            <person name="Bowler C."/>
            <person name="Brownlee C."/>
            <person name="Cock J.M."/>
            <person name="Elias M."/>
            <person name="Gladyshev V.N."/>
            <person name="Groth M."/>
            <person name="Guda C."/>
            <person name="Hadaegh A."/>
            <person name="Iglesias-Rodriguez M.D."/>
            <person name="Jenkins J."/>
            <person name="Jones B.M."/>
            <person name="Lawson T."/>
            <person name="Leese F."/>
            <person name="Lindquist E."/>
            <person name="Lobanov A."/>
            <person name="Lomsadze A."/>
            <person name="Malik S.B."/>
            <person name="Marsh M.E."/>
            <person name="Mackinder L."/>
            <person name="Mock T."/>
            <person name="Mueller-Roeber B."/>
            <person name="Pagarete A."/>
            <person name="Parker M."/>
            <person name="Probert I."/>
            <person name="Quesneville H."/>
            <person name="Raines C."/>
            <person name="Rensing S.A."/>
            <person name="Riano-Pachon D.M."/>
            <person name="Richier S."/>
            <person name="Rokitta S."/>
            <person name="Shiraiwa Y."/>
            <person name="Soanes D.M."/>
            <person name="van der Giezen M."/>
            <person name="Wahlund T.M."/>
            <person name="Williams B."/>
            <person name="Wilson W."/>
            <person name="Wolfe G."/>
            <person name="Wurch L.L."/>
        </authorList>
    </citation>
    <scope>NUCLEOTIDE SEQUENCE</scope>
</reference>
<dbReference type="PaxDb" id="2903-EOD09746"/>
<dbReference type="RefSeq" id="XP_005762175.1">
    <property type="nucleotide sequence ID" value="XM_005762118.1"/>
</dbReference>
<keyword evidence="2" id="KW-1185">Reference proteome</keyword>
<accession>A0A0D3IER1</accession>
<protein>
    <recommendedName>
        <fullName evidence="3">AMP-dependent synthetase/ligase domain-containing protein</fullName>
    </recommendedName>
</protein>
<dbReference type="Gene3D" id="3.40.50.12780">
    <property type="entry name" value="N-terminal domain of ligase-like"/>
    <property type="match status" value="1"/>
</dbReference>
<dbReference type="PANTHER" id="PTHR22754:SF32">
    <property type="entry name" value="DISCO-INTERACTING PROTEIN 2"/>
    <property type="match status" value="1"/>
</dbReference>
<dbReference type="KEGG" id="ehx:EMIHUDRAFT_216296"/>
<proteinExistence type="predicted"/>
<dbReference type="GeneID" id="17256012"/>
<sequence length="113" mass="12475">MRESDQSPDVSEPTQQSAEYWADAPLYGSSLVAAFEARAAELGNERLYTWLRANLSEEATLSYAELRSRALSVCVALRRTWGVPQQGRAMLIYPPGLELLVAFFGCNYAAVIA</sequence>
<dbReference type="PANTHER" id="PTHR22754">
    <property type="entry name" value="DISCO-INTERACTING PROTEIN 2 DIP2 -RELATED"/>
    <property type="match status" value="1"/>
</dbReference>
<name>A0A0D3IER1_EMIH1</name>